<sequence length="112" mass="12856">MKAGPVVLEKGADDKQSSREVEYPITKPEIEEIDYEEEDDDKSIESFRPCPRKAREKSPMPCPQPHKKMRPCGKAECNINFTPTRSQTSEMMFENSLRTKASDCSKSEMKRP</sequence>
<accession>A0AAD4UXB6</accession>
<gene>
    <name evidence="2" type="ORF">L3X38_043876</name>
</gene>
<reference evidence="2 3" key="1">
    <citation type="journal article" date="2022" name="G3 (Bethesda)">
        <title>Whole-genome sequence and methylome profiling of the almond [Prunus dulcis (Mill.) D.A. Webb] cultivar 'Nonpareil'.</title>
        <authorList>
            <person name="D'Amico-Willman K.M."/>
            <person name="Ouma W.Z."/>
            <person name="Meulia T."/>
            <person name="Sideli G.M."/>
            <person name="Gradziel T.M."/>
            <person name="Fresnedo-Ramirez J."/>
        </authorList>
    </citation>
    <scope>NUCLEOTIDE SEQUENCE [LARGE SCALE GENOMIC DNA]</scope>
    <source>
        <strain evidence="2">Clone GOH B32 T37-40</strain>
    </source>
</reference>
<name>A0AAD4UXB6_PRUDU</name>
<protein>
    <submittedName>
        <fullName evidence="2">Uncharacterized protein</fullName>
    </submittedName>
</protein>
<feature type="region of interest" description="Disordered" evidence="1">
    <location>
        <begin position="1"/>
        <end position="71"/>
    </location>
</feature>
<dbReference type="EMBL" id="JAJFAZ020000008">
    <property type="protein sequence ID" value="KAI5314700.1"/>
    <property type="molecule type" value="Genomic_DNA"/>
</dbReference>
<evidence type="ECO:0000313" key="3">
    <source>
        <dbReference type="Proteomes" id="UP001054821"/>
    </source>
</evidence>
<evidence type="ECO:0000256" key="1">
    <source>
        <dbReference type="SAM" id="MobiDB-lite"/>
    </source>
</evidence>
<dbReference type="AlphaFoldDB" id="A0AAD4UXB6"/>
<feature type="region of interest" description="Disordered" evidence="1">
    <location>
        <begin position="88"/>
        <end position="112"/>
    </location>
</feature>
<feature type="compositionally biased region" description="Acidic residues" evidence="1">
    <location>
        <begin position="31"/>
        <end position="42"/>
    </location>
</feature>
<organism evidence="2 3">
    <name type="scientific">Prunus dulcis</name>
    <name type="common">Almond</name>
    <name type="synonym">Amygdalus dulcis</name>
    <dbReference type="NCBI Taxonomy" id="3755"/>
    <lineage>
        <taxon>Eukaryota</taxon>
        <taxon>Viridiplantae</taxon>
        <taxon>Streptophyta</taxon>
        <taxon>Embryophyta</taxon>
        <taxon>Tracheophyta</taxon>
        <taxon>Spermatophyta</taxon>
        <taxon>Magnoliopsida</taxon>
        <taxon>eudicotyledons</taxon>
        <taxon>Gunneridae</taxon>
        <taxon>Pentapetalae</taxon>
        <taxon>rosids</taxon>
        <taxon>fabids</taxon>
        <taxon>Rosales</taxon>
        <taxon>Rosaceae</taxon>
        <taxon>Amygdaloideae</taxon>
        <taxon>Amygdaleae</taxon>
        <taxon>Prunus</taxon>
    </lineage>
</organism>
<dbReference type="Proteomes" id="UP001054821">
    <property type="component" value="Chromosome 8"/>
</dbReference>
<feature type="compositionally biased region" description="Polar residues" evidence="1">
    <location>
        <begin position="88"/>
        <end position="99"/>
    </location>
</feature>
<comment type="caution">
    <text evidence="2">The sequence shown here is derived from an EMBL/GenBank/DDBJ whole genome shotgun (WGS) entry which is preliminary data.</text>
</comment>
<evidence type="ECO:0000313" key="2">
    <source>
        <dbReference type="EMBL" id="KAI5314700.1"/>
    </source>
</evidence>
<keyword evidence="3" id="KW-1185">Reference proteome</keyword>
<feature type="compositionally biased region" description="Basic and acidic residues" evidence="1">
    <location>
        <begin position="10"/>
        <end position="22"/>
    </location>
</feature>
<feature type="compositionally biased region" description="Basic and acidic residues" evidence="1">
    <location>
        <begin position="100"/>
        <end position="112"/>
    </location>
</feature>
<proteinExistence type="predicted"/>